<feature type="domain" description="Recombinase" evidence="3">
    <location>
        <begin position="159"/>
        <end position="263"/>
    </location>
</feature>
<dbReference type="GO" id="GO:0000150">
    <property type="term" value="F:DNA strand exchange activity"/>
    <property type="evidence" value="ECO:0007669"/>
    <property type="project" value="InterPro"/>
</dbReference>
<dbReference type="Gene3D" id="3.90.1750.20">
    <property type="entry name" value="Putative Large Serine Recombinase, Chain B, Domain 2"/>
    <property type="match status" value="1"/>
</dbReference>
<gene>
    <name evidence="4" type="ORF">FB458_0261</name>
</gene>
<dbReference type="EMBL" id="VFMN01000001">
    <property type="protein sequence ID" value="TQJ07207.1"/>
    <property type="molecule type" value="Genomic_DNA"/>
</dbReference>
<keyword evidence="5" id="KW-1185">Reference proteome</keyword>
<keyword evidence="1" id="KW-0175">Coiled coil</keyword>
<dbReference type="Proteomes" id="UP000317893">
    <property type="component" value="Unassembled WGS sequence"/>
</dbReference>
<organism evidence="4 5">
    <name type="scientific">Lapillicoccus jejuensis</name>
    <dbReference type="NCBI Taxonomy" id="402171"/>
    <lineage>
        <taxon>Bacteria</taxon>
        <taxon>Bacillati</taxon>
        <taxon>Actinomycetota</taxon>
        <taxon>Actinomycetes</taxon>
        <taxon>Micrococcales</taxon>
        <taxon>Intrasporangiaceae</taxon>
        <taxon>Lapillicoccus</taxon>
    </lineage>
</organism>
<dbReference type="AlphaFoldDB" id="A0A542DVU2"/>
<feature type="coiled-coil region" evidence="1">
    <location>
        <begin position="369"/>
        <end position="396"/>
    </location>
</feature>
<dbReference type="InterPro" id="IPR011109">
    <property type="entry name" value="DNA_bind_recombinase_dom"/>
</dbReference>
<name>A0A542DVU2_9MICO</name>
<dbReference type="Pfam" id="PF07508">
    <property type="entry name" value="Recombinase"/>
    <property type="match status" value="1"/>
</dbReference>
<dbReference type="InterPro" id="IPR038109">
    <property type="entry name" value="DNA_bind_recomb_sf"/>
</dbReference>
<dbReference type="Gene3D" id="3.40.50.1390">
    <property type="entry name" value="Resolvase, N-terminal catalytic domain"/>
    <property type="match status" value="1"/>
</dbReference>
<accession>A0A542DVU2</accession>
<evidence type="ECO:0000259" key="3">
    <source>
        <dbReference type="PROSITE" id="PS51737"/>
    </source>
</evidence>
<dbReference type="InterPro" id="IPR006119">
    <property type="entry name" value="Resolv_N"/>
</dbReference>
<sequence>MRAAIYVRQSLDKSGEALAVGRQLAECLELVESRGWEVADVYQDNDVSASSGKMRPEWSRLLTDLADGRHDVLVAWHTDRMYRRLRDLVELIDIVEKRRNFKIATVRSSDIDLSTPAGRMSASMLGSVAAYEVQQKGDRQRAANRQRAQDGVVLWSRRPFGFDRDGSTVTVVKAESKEIKAAARKVLKGATLSSIAADLNARGIPTTTGGRWTVTAVRRTLVNPRTAGRVVSRGQDYGATGPKILDAETFDRVGALLRDPARKSAPPSTAVKYLLSGLACCGRDDEPMYATSNPQGVMVYRCQSCYMTRRMDLVDEVVIAVVMSRLTQPDGLGLFDQGGDLVQVRGRLLDLQERRDGLASLLAEGLLTAQAVREQATKLTAEIDVLERRISQADSTTTVARLARAEDVAAAYRRLSLMDQRKVINTLLSVRILPAGKGVRFDPSQVAVQWR</sequence>
<dbReference type="InterPro" id="IPR036162">
    <property type="entry name" value="Resolvase-like_N_sf"/>
</dbReference>
<dbReference type="OrthoDB" id="4500247at2"/>
<evidence type="ECO:0000313" key="4">
    <source>
        <dbReference type="EMBL" id="TQJ07207.1"/>
    </source>
</evidence>
<dbReference type="PANTHER" id="PTHR30461">
    <property type="entry name" value="DNA-INVERTASE FROM LAMBDOID PROPHAGE"/>
    <property type="match status" value="1"/>
</dbReference>
<dbReference type="PROSITE" id="PS51737">
    <property type="entry name" value="RECOMBINASE_DNA_BIND"/>
    <property type="match status" value="1"/>
</dbReference>
<dbReference type="RefSeq" id="WP_141846075.1">
    <property type="nucleotide sequence ID" value="NZ_BAAAPR010000018.1"/>
</dbReference>
<proteinExistence type="predicted"/>
<evidence type="ECO:0000259" key="2">
    <source>
        <dbReference type="PROSITE" id="PS51736"/>
    </source>
</evidence>
<dbReference type="CDD" id="cd00338">
    <property type="entry name" value="Ser_Recombinase"/>
    <property type="match status" value="1"/>
</dbReference>
<dbReference type="GO" id="GO:0003677">
    <property type="term" value="F:DNA binding"/>
    <property type="evidence" value="ECO:0007669"/>
    <property type="project" value="InterPro"/>
</dbReference>
<comment type="caution">
    <text evidence="4">The sequence shown here is derived from an EMBL/GenBank/DDBJ whole genome shotgun (WGS) entry which is preliminary data.</text>
</comment>
<protein>
    <submittedName>
        <fullName evidence="4">DNA invertase Pin-like site-specific DNA recombinase</fullName>
    </submittedName>
</protein>
<dbReference type="Pfam" id="PF00239">
    <property type="entry name" value="Resolvase"/>
    <property type="match status" value="1"/>
</dbReference>
<dbReference type="PANTHER" id="PTHR30461:SF23">
    <property type="entry name" value="DNA RECOMBINASE-RELATED"/>
    <property type="match status" value="1"/>
</dbReference>
<evidence type="ECO:0000256" key="1">
    <source>
        <dbReference type="SAM" id="Coils"/>
    </source>
</evidence>
<reference evidence="4 5" key="1">
    <citation type="submission" date="2019-06" db="EMBL/GenBank/DDBJ databases">
        <title>Sequencing the genomes of 1000 actinobacteria strains.</title>
        <authorList>
            <person name="Klenk H.-P."/>
        </authorList>
    </citation>
    <scope>NUCLEOTIDE SEQUENCE [LARGE SCALE GENOMIC DNA]</scope>
    <source>
        <strain evidence="4 5">DSM 18607</strain>
    </source>
</reference>
<dbReference type="SMART" id="SM00857">
    <property type="entry name" value="Resolvase"/>
    <property type="match status" value="1"/>
</dbReference>
<dbReference type="SUPFAM" id="SSF53041">
    <property type="entry name" value="Resolvase-like"/>
    <property type="match status" value="1"/>
</dbReference>
<dbReference type="PROSITE" id="PS51736">
    <property type="entry name" value="RECOMBINASES_3"/>
    <property type="match status" value="1"/>
</dbReference>
<feature type="domain" description="Resolvase/invertase-type recombinase catalytic" evidence="2">
    <location>
        <begin position="2"/>
        <end position="151"/>
    </location>
</feature>
<dbReference type="InterPro" id="IPR050639">
    <property type="entry name" value="SSR_resolvase"/>
</dbReference>
<evidence type="ECO:0000313" key="5">
    <source>
        <dbReference type="Proteomes" id="UP000317893"/>
    </source>
</evidence>